<dbReference type="Pfam" id="PF00011">
    <property type="entry name" value="HSP20"/>
    <property type="match status" value="1"/>
</dbReference>
<sequence length="203" mass="22439">MSPQYTFKTAAPTKRSSDKSRMMSQEEDPRFRQLDRMLARAYLELQRQRHRRKNTTIFMPRMDICDDPNSPFITALFELPGMKADQLSVRIEDGKLIVDGERTGPHLHGNGHAPSNAVSEPTTLYPVQEIKYGKFRRELALPSGVTAAHVRSTLAEGMLTVSWPRNPTPLLTHPTPTSGQFYAAEPAAAQANTGHGGGEAAVA</sequence>
<dbReference type="SUPFAM" id="SSF49764">
    <property type="entry name" value="HSP20-like chaperones"/>
    <property type="match status" value="1"/>
</dbReference>
<evidence type="ECO:0000259" key="5">
    <source>
        <dbReference type="PROSITE" id="PS01031"/>
    </source>
</evidence>
<gene>
    <name evidence="6" type="ORF">ONZ51_g3837</name>
</gene>
<accession>A0AAD7XCM7</accession>
<reference evidence="6" key="1">
    <citation type="submission" date="2022-11" db="EMBL/GenBank/DDBJ databases">
        <title>Genome Sequence of Cubamyces cubensis.</title>
        <authorList>
            <person name="Buettner E."/>
        </authorList>
    </citation>
    <scope>NUCLEOTIDE SEQUENCE</scope>
    <source>
        <strain evidence="6">MPL-01</strain>
    </source>
</reference>
<name>A0AAD7XCM7_9APHY</name>
<dbReference type="InterPro" id="IPR008978">
    <property type="entry name" value="HSP20-like_chaperone"/>
</dbReference>
<dbReference type="InterPro" id="IPR031107">
    <property type="entry name" value="Small_HSP"/>
</dbReference>
<dbReference type="AlphaFoldDB" id="A0AAD7XCM7"/>
<keyword evidence="1" id="KW-0346">Stress response</keyword>
<evidence type="ECO:0000256" key="2">
    <source>
        <dbReference type="PROSITE-ProRule" id="PRU00285"/>
    </source>
</evidence>
<dbReference type="PANTHER" id="PTHR11527">
    <property type="entry name" value="HEAT-SHOCK PROTEIN 20 FAMILY MEMBER"/>
    <property type="match status" value="1"/>
</dbReference>
<dbReference type="EMBL" id="JAPEVG010000070">
    <property type="protein sequence ID" value="KAJ8487947.1"/>
    <property type="molecule type" value="Genomic_DNA"/>
</dbReference>
<evidence type="ECO:0000313" key="6">
    <source>
        <dbReference type="EMBL" id="KAJ8487947.1"/>
    </source>
</evidence>
<protein>
    <recommendedName>
        <fullName evidence="5">SHSP domain-containing protein</fullName>
    </recommendedName>
</protein>
<evidence type="ECO:0000256" key="4">
    <source>
        <dbReference type="SAM" id="MobiDB-lite"/>
    </source>
</evidence>
<organism evidence="6 7">
    <name type="scientific">Trametes cubensis</name>
    <dbReference type="NCBI Taxonomy" id="1111947"/>
    <lineage>
        <taxon>Eukaryota</taxon>
        <taxon>Fungi</taxon>
        <taxon>Dikarya</taxon>
        <taxon>Basidiomycota</taxon>
        <taxon>Agaricomycotina</taxon>
        <taxon>Agaricomycetes</taxon>
        <taxon>Polyporales</taxon>
        <taxon>Polyporaceae</taxon>
        <taxon>Trametes</taxon>
    </lineage>
</organism>
<evidence type="ECO:0000256" key="1">
    <source>
        <dbReference type="ARBA" id="ARBA00023016"/>
    </source>
</evidence>
<feature type="domain" description="SHSP" evidence="5">
    <location>
        <begin position="53"/>
        <end position="180"/>
    </location>
</feature>
<comment type="similarity">
    <text evidence="2 3">Belongs to the small heat shock protein (HSP20) family.</text>
</comment>
<keyword evidence="7" id="KW-1185">Reference proteome</keyword>
<dbReference type="CDD" id="cd06464">
    <property type="entry name" value="ACD_sHsps-like"/>
    <property type="match status" value="1"/>
</dbReference>
<feature type="region of interest" description="Disordered" evidence="4">
    <location>
        <begin position="1"/>
        <end position="29"/>
    </location>
</feature>
<evidence type="ECO:0000256" key="3">
    <source>
        <dbReference type="RuleBase" id="RU003616"/>
    </source>
</evidence>
<dbReference type="Proteomes" id="UP001215151">
    <property type="component" value="Unassembled WGS sequence"/>
</dbReference>
<proteinExistence type="inferred from homology"/>
<dbReference type="PROSITE" id="PS01031">
    <property type="entry name" value="SHSP"/>
    <property type="match status" value="1"/>
</dbReference>
<dbReference type="InterPro" id="IPR002068">
    <property type="entry name" value="A-crystallin/Hsp20_dom"/>
</dbReference>
<dbReference type="Gene3D" id="2.60.40.790">
    <property type="match status" value="1"/>
</dbReference>
<comment type="caution">
    <text evidence="6">The sequence shown here is derived from an EMBL/GenBank/DDBJ whole genome shotgun (WGS) entry which is preliminary data.</text>
</comment>
<evidence type="ECO:0000313" key="7">
    <source>
        <dbReference type="Proteomes" id="UP001215151"/>
    </source>
</evidence>